<dbReference type="RefSeq" id="WP_153683189.1">
    <property type="nucleotide sequence ID" value="NZ_WJIF01000001.1"/>
</dbReference>
<reference evidence="2 3" key="1">
    <citation type="submission" date="2019-10" db="EMBL/GenBank/DDBJ databases">
        <authorList>
            <person name="Nie G."/>
            <person name="Ming H."/>
            <person name="Yi B."/>
        </authorList>
    </citation>
    <scope>NUCLEOTIDE SEQUENCE [LARGE SCALE GENOMIC DNA]</scope>
    <source>
        <strain evidence="2 3">CFH 90414</strain>
    </source>
</reference>
<name>A0A6I2F305_9MICO</name>
<proteinExistence type="predicted"/>
<evidence type="ECO:0000313" key="2">
    <source>
        <dbReference type="EMBL" id="MRG58764.1"/>
    </source>
</evidence>
<evidence type="ECO:0000256" key="1">
    <source>
        <dbReference type="SAM" id="Phobius"/>
    </source>
</evidence>
<gene>
    <name evidence="2" type="ORF">GE115_02585</name>
</gene>
<feature type="transmembrane region" description="Helical" evidence="1">
    <location>
        <begin position="43"/>
        <end position="64"/>
    </location>
</feature>
<comment type="caution">
    <text evidence="2">The sequence shown here is derived from an EMBL/GenBank/DDBJ whole genome shotgun (WGS) entry which is preliminary data.</text>
</comment>
<organism evidence="2 3">
    <name type="scientific">Agromyces agglutinans</name>
    <dbReference type="NCBI Taxonomy" id="2662258"/>
    <lineage>
        <taxon>Bacteria</taxon>
        <taxon>Bacillati</taxon>
        <taxon>Actinomycetota</taxon>
        <taxon>Actinomycetes</taxon>
        <taxon>Micrococcales</taxon>
        <taxon>Microbacteriaceae</taxon>
        <taxon>Agromyces</taxon>
    </lineage>
</organism>
<accession>A0A6I2F305</accession>
<dbReference type="AlphaFoldDB" id="A0A6I2F305"/>
<sequence>MELDKLLDRVREQTRPPADAERIARSLAADIARAPRRSRRRRAVGAGIGVGALVLGMGGAAIAAESNLFPWLDWTPDREMSYSVVLADGSRYSCPIALRITPAAAENRAGGLGEGAERASVDEAVAEARLYFDSPDLDSIRIDPVRLAQEREKLESEAYTSLELSDADEVMGAWQSTVSDMVFTYLEKHDLDGVSIEAAGTTCEPRS</sequence>
<dbReference type="EMBL" id="WJIF01000001">
    <property type="protein sequence ID" value="MRG58764.1"/>
    <property type="molecule type" value="Genomic_DNA"/>
</dbReference>
<keyword evidence="1" id="KW-0812">Transmembrane</keyword>
<keyword evidence="3" id="KW-1185">Reference proteome</keyword>
<evidence type="ECO:0000313" key="3">
    <source>
        <dbReference type="Proteomes" id="UP000431080"/>
    </source>
</evidence>
<protein>
    <submittedName>
        <fullName evidence="2">Uncharacterized protein</fullName>
    </submittedName>
</protein>
<dbReference type="Proteomes" id="UP000431080">
    <property type="component" value="Unassembled WGS sequence"/>
</dbReference>
<keyword evidence="1" id="KW-0472">Membrane</keyword>
<keyword evidence="1" id="KW-1133">Transmembrane helix</keyword>